<organism evidence="4 5">
    <name type="scientific">Legionella lytica</name>
    <dbReference type="NCBI Taxonomy" id="96232"/>
    <lineage>
        <taxon>Bacteria</taxon>
        <taxon>Pseudomonadati</taxon>
        <taxon>Pseudomonadota</taxon>
        <taxon>Gammaproteobacteria</taxon>
        <taxon>Legionellales</taxon>
        <taxon>Legionellaceae</taxon>
        <taxon>Legionella</taxon>
    </lineage>
</organism>
<evidence type="ECO:0000256" key="3">
    <source>
        <dbReference type="SAM" id="Phobius"/>
    </source>
</evidence>
<evidence type="ECO:0000313" key="5">
    <source>
        <dbReference type="Proteomes" id="UP001057474"/>
    </source>
</evidence>
<feature type="region of interest" description="Disordered" evidence="2">
    <location>
        <begin position="658"/>
        <end position="677"/>
    </location>
</feature>
<keyword evidence="5" id="KW-1185">Reference proteome</keyword>
<keyword evidence="1" id="KW-0175">Coiled coil</keyword>
<feature type="transmembrane region" description="Helical" evidence="3">
    <location>
        <begin position="502"/>
        <end position="524"/>
    </location>
</feature>
<feature type="compositionally biased region" description="Polar residues" evidence="2">
    <location>
        <begin position="668"/>
        <end position="677"/>
    </location>
</feature>
<proteinExistence type="predicted"/>
<feature type="compositionally biased region" description="Basic and acidic residues" evidence="2">
    <location>
        <begin position="658"/>
        <end position="667"/>
    </location>
</feature>
<dbReference type="Proteomes" id="UP001057474">
    <property type="component" value="Chromosome"/>
</dbReference>
<dbReference type="EMBL" id="CP071527">
    <property type="protein sequence ID" value="USQ14544.1"/>
    <property type="molecule type" value="Genomic_DNA"/>
</dbReference>
<evidence type="ECO:0000313" key="4">
    <source>
        <dbReference type="EMBL" id="USQ14544.1"/>
    </source>
</evidence>
<evidence type="ECO:0000256" key="1">
    <source>
        <dbReference type="SAM" id="Coils"/>
    </source>
</evidence>
<dbReference type="RefSeq" id="WP_252581142.1">
    <property type="nucleotide sequence ID" value="NZ_CP071527.1"/>
</dbReference>
<evidence type="ECO:0000256" key="2">
    <source>
        <dbReference type="SAM" id="MobiDB-lite"/>
    </source>
</evidence>
<name>A0ABY4YA83_9GAMM</name>
<reference evidence="4" key="1">
    <citation type="submission" date="2021-03" db="EMBL/GenBank/DDBJ databases">
        <title>Legionella lytica PCM 2298.</title>
        <authorList>
            <person name="Koper P."/>
        </authorList>
    </citation>
    <scope>NUCLEOTIDE SEQUENCE</scope>
    <source>
        <strain evidence="4">PCM 2298</strain>
    </source>
</reference>
<keyword evidence="3" id="KW-0472">Membrane</keyword>
<gene>
    <name evidence="4" type="ORF">J2N86_04300</name>
</gene>
<sequence>MQQRLSATEHLEGKTLSYTQGNFDAGVFSAIPSTNALKIMQEHIERLSEQQTLLQQKKSAATPEESLALDEQIEALDEQIYAVPIPDSKQLRISYTNDKNELMALCIYYIRDDSNLDIPLAERPLNTGVAIIQNPHFAPDERQVTYFAPETLLDRKAIALGQDIGDDEFGSELEQALGSTHLKQLVTNVFNGTQISLEYFNDLSKRLGSNRNIDYRDDKQNQLEYFFQFIAHNLSTDLVLQADVDEIKLRLANETNFFQKQQFENELKTLHERIAQAIAEFPEPKQTLLKTLNNLNLWASQLQAQALEQEKVGHEKQLTQVAKFNALKGSYQFAADNLSTAPTLAASIAQIQLPAPSESNYQDEQFIHVVNKLYEQIEHAINGVEGPRQPFLRVINQLNLWSAKLKLAATISNDKSSDYLGLLLREAFAAKAQELDQQIATNALAAQNQSFNELIDNIFLTAERQAKQTIEERINIKTQSIPVVEKPVVEPRNFFRRNWPSLSVATTATLLSIGLFLVASGLFITLTGLALIATIVGAASTLALALGTEVNIANDELKRKKQFDSATTSYNKYTSWLNSLIIEKNARLAALELELPRQKQNVNKAIVEVEVPEEIHVQATDDEGLLSLIDQTLDAGEQHLLNGSEITVELPQEDLSVTHEVEPKSPEDNNNNNQPKI</sequence>
<feature type="transmembrane region" description="Helical" evidence="3">
    <location>
        <begin position="530"/>
        <end position="552"/>
    </location>
</feature>
<accession>A0ABY4YA83</accession>
<feature type="coiled-coil region" evidence="1">
    <location>
        <begin position="581"/>
        <end position="608"/>
    </location>
</feature>
<keyword evidence="3" id="KW-1133">Transmembrane helix</keyword>
<keyword evidence="3" id="KW-0812">Transmembrane</keyword>
<protein>
    <submittedName>
        <fullName evidence="4">Uncharacterized protein</fullName>
    </submittedName>
</protein>